<gene>
    <name evidence="1" type="ORF">PSON_ATCC_30995.1.T0710208</name>
</gene>
<sequence length="113" mass="13433">MSDQRKRFHSYDDMDNTNIILKAPLIKPLKDSSILIPELQLTYETPKCFKKMPLTIIPEDERLEGLQIPLVGKHIKKRQRFQSDNVRHTVINMMERQLLSRNSSKMHIENDRF</sequence>
<proteinExistence type="predicted"/>
<reference evidence="1" key="1">
    <citation type="submission" date="2021-01" db="EMBL/GenBank/DDBJ databases">
        <authorList>
            <consortium name="Genoscope - CEA"/>
            <person name="William W."/>
        </authorList>
    </citation>
    <scope>NUCLEOTIDE SEQUENCE</scope>
</reference>
<evidence type="ECO:0000313" key="2">
    <source>
        <dbReference type="Proteomes" id="UP000692954"/>
    </source>
</evidence>
<dbReference type="OrthoDB" id="289232at2759"/>
<accession>A0A8S1P7X6</accession>
<dbReference type="Proteomes" id="UP000692954">
    <property type="component" value="Unassembled WGS sequence"/>
</dbReference>
<comment type="caution">
    <text evidence="1">The sequence shown here is derived from an EMBL/GenBank/DDBJ whole genome shotgun (WGS) entry which is preliminary data.</text>
</comment>
<protein>
    <submittedName>
        <fullName evidence="1">Uncharacterized protein</fullName>
    </submittedName>
</protein>
<name>A0A8S1P7X6_9CILI</name>
<dbReference type="AlphaFoldDB" id="A0A8S1P7X6"/>
<keyword evidence="2" id="KW-1185">Reference proteome</keyword>
<organism evidence="1 2">
    <name type="scientific">Paramecium sonneborni</name>
    <dbReference type="NCBI Taxonomy" id="65129"/>
    <lineage>
        <taxon>Eukaryota</taxon>
        <taxon>Sar</taxon>
        <taxon>Alveolata</taxon>
        <taxon>Ciliophora</taxon>
        <taxon>Intramacronucleata</taxon>
        <taxon>Oligohymenophorea</taxon>
        <taxon>Peniculida</taxon>
        <taxon>Parameciidae</taxon>
        <taxon>Paramecium</taxon>
    </lineage>
</organism>
<evidence type="ECO:0000313" key="1">
    <source>
        <dbReference type="EMBL" id="CAD8099222.1"/>
    </source>
</evidence>
<dbReference type="EMBL" id="CAJJDN010000071">
    <property type="protein sequence ID" value="CAD8099222.1"/>
    <property type="molecule type" value="Genomic_DNA"/>
</dbReference>